<gene>
    <name evidence="7" type="ORF">OMM_04111</name>
</gene>
<accession>A0A1V1P2Y1</accession>
<keyword evidence="4" id="KW-0408">Iron</keyword>
<dbReference type="GO" id="GO:0046872">
    <property type="term" value="F:metal ion binding"/>
    <property type="evidence" value="ECO:0007669"/>
    <property type="project" value="UniProtKB-KW"/>
</dbReference>
<proteinExistence type="predicted"/>
<sequence length="196" mass="21999">MDILLIQPPVHDFYLTQKRTIPYGLASIAASLEAEGFKTQIMDSLATRKSKPIPWPKDLSYLHAFYGRKDQSPFGLFHSFRHFGYSFQHIGKIARESGAFLIGISSLFTAYSNEALATAEIIKRWHPDCQIVIGGHHPTYFPTEVLLHPAIDFVLRGEAEKSMPALAKALKNNTPINTIPGITYKKKTIVSSFTHQ</sequence>
<dbReference type="EMBL" id="ATBP01000721">
    <property type="protein sequence ID" value="ETR69161.1"/>
    <property type="molecule type" value="Genomic_DNA"/>
</dbReference>
<evidence type="ECO:0000256" key="4">
    <source>
        <dbReference type="ARBA" id="ARBA00023004"/>
    </source>
</evidence>
<dbReference type="PANTHER" id="PTHR43409">
    <property type="entry name" value="ANAEROBIC MAGNESIUM-PROTOPORPHYRIN IX MONOMETHYL ESTER CYCLASE-RELATED"/>
    <property type="match status" value="1"/>
</dbReference>
<evidence type="ECO:0000256" key="1">
    <source>
        <dbReference type="ARBA" id="ARBA00001966"/>
    </source>
</evidence>
<evidence type="ECO:0000313" key="8">
    <source>
        <dbReference type="Proteomes" id="UP000189670"/>
    </source>
</evidence>
<dbReference type="AlphaFoldDB" id="A0A1V1P2Y1"/>
<keyword evidence="5" id="KW-0411">Iron-sulfur</keyword>
<evidence type="ECO:0000256" key="3">
    <source>
        <dbReference type="ARBA" id="ARBA00022723"/>
    </source>
</evidence>
<protein>
    <recommendedName>
        <fullName evidence="6">B12-binding domain-containing protein</fullName>
    </recommendedName>
</protein>
<dbReference type="GO" id="GO:0031419">
    <property type="term" value="F:cobalamin binding"/>
    <property type="evidence" value="ECO:0007669"/>
    <property type="project" value="InterPro"/>
</dbReference>
<evidence type="ECO:0000259" key="6">
    <source>
        <dbReference type="PROSITE" id="PS51332"/>
    </source>
</evidence>
<keyword evidence="2" id="KW-0949">S-adenosyl-L-methionine</keyword>
<dbReference type="InterPro" id="IPR006158">
    <property type="entry name" value="Cobalamin-bd"/>
</dbReference>
<dbReference type="CDD" id="cd02068">
    <property type="entry name" value="radical_SAM_B12_BD"/>
    <property type="match status" value="1"/>
</dbReference>
<dbReference type="InterPro" id="IPR036724">
    <property type="entry name" value="Cobalamin-bd_sf"/>
</dbReference>
<keyword evidence="3" id="KW-0479">Metal-binding</keyword>
<evidence type="ECO:0000256" key="2">
    <source>
        <dbReference type="ARBA" id="ARBA00022691"/>
    </source>
</evidence>
<dbReference type="Pfam" id="PF02310">
    <property type="entry name" value="B12-binding"/>
    <property type="match status" value="1"/>
</dbReference>
<name>A0A1V1P2Y1_9BACT</name>
<organism evidence="7 8">
    <name type="scientific">Candidatus Magnetoglobus multicellularis str. Araruama</name>
    <dbReference type="NCBI Taxonomy" id="890399"/>
    <lineage>
        <taxon>Bacteria</taxon>
        <taxon>Pseudomonadati</taxon>
        <taxon>Thermodesulfobacteriota</taxon>
        <taxon>Desulfobacteria</taxon>
        <taxon>Desulfobacterales</taxon>
        <taxon>Desulfobacteraceae</taxon>
        <taxon>Candidatus Magnetoglobus</taxon>
    </lineage>
</organism>
<dbReference type="GO" id="GO:0051536">
    <property type="term" value="F:iron-sulfur cluster binding"/>
    <property type="evidence" value="ECO:0007669"/>
    <property type="project" value="UniProtKB-KW"/>
</dbReference>
<feature type="domain" description="B12-binding" evidence="6">
    <location>
        <begin position="1"/>
        <end position="177"/>
    </location>
</feature>
<dbReference type="Gene3D" id="3.40.50.280">
    <property type="entry name" value="Cobalamin-binding domain"/>
    <property type="match status" value="1"/>
</dbReference>
<evidence type="ECO:0000313" key="7">
    <source>
        <dbReference type="EMBL" id="ETR69161.1"/>
    </source>
</evidence>
<evidence type="ECO:0000256" key="5">
    <source>
        <dbReference type="ARBA" id="ARBA00023014"/>
    </source>
</evidence>
<dbReference type="InterPro" id="IPR051198">
    <property type="entry name" value="BchE-like"/>
</dbReference>
<dbReference type="PROSITE" id="PS51332">
    <property type="entry name" value="B12_BINDING"/>
    <property type="match status" value="1"/>
</dbReference>
<comment type="caution">
    <text evidence="7">The sequence shown here is derived from an EMBL/GenBank/DDBJ whole genome shotgun (WGS) entry which is preliminary data.</text>
</comment>
<dbReference type="PANTHER" id="PTHR43409:SF7">
    <property type="entry name" value="BLL1977 PROTEIN"/>
    <property type="match status" value="1"/>
</dbReference>
<comment type="cofactor">
    <cofactor evidence="1">
        <name>[4Fe-4S] cluster</name>
        <dbReference type="ChEBI" id="CHEBI:49883"/>
    </cofactor>
</comment>
<dbReference type="SUPFAM" id="SSF52242">
    <property type="entry name" value="Cobalamin (vitamin B12)-binding domain"/>
    <property type="match status" value="1"/>
</dbReference>
<dbReference type="Proteomes" id="UP000189670">
    <property type="component" value="Unassembled WGS sequence"/>
</dbReference>
<reference evidence="8" key="1">
    <citation type="submission" date="2012-11" db="EMBL/GenBank/DDBJ databases">
        <authorList>
            <person name="Lucero-Rivera Y.E."/>
            <person name="Tovar-Ramirez D."/>
        </authorList>
    </citation>
    <scope>NUCLEOTIDE SEQUENCE [LARGE SCALE GENOMIC DNA]</scope>
    <source>
        <strain evidence="8">Araruama</strain>
    </source>
</reference>